<evidence type="ECO:0000313" key="4">
    <source>
        <dbReference type="Proteomes" id="UP000192578"/>
    </source>
</evidence>
<dbReference type="SUPFAM" id="SSF46565">
    <property type="entry name" value="Chaperone J-domain"/>
    <property type="match status" value="1"/>
</dbReference>
<evidence type="ECO:0000259" key="2">
    <source>
        <dbReference type="PROSITE" id="PS50076"/>
    </source>
</evidence>
<dbReference type="InterPro" id="IPR036869">
    <property type="entry name" value="J_dom_sf"/>
</dbReference>
<dbReference type="Pfam" id="PF00226">
    <property type="entry name" value="DnaJ"/>
    <property type="match status" value="1"/>
</dbReference>
<feature type="domain" description="J" evidence="2">
    <location>
        <begin position="16"/>
        <end position="83"/>
    </location>
</feature>
<dbReference type="PROSITE" id="PS50076">
    <property type="entry name" value="DNAJ_2"/>
    <property type="match status" value="1"/>
</dbReference>
<dbReference type="CDD" id="cd06257">
    <property type="entry name" value="DnaJ"/>
    <property type="match status" value="1"/>
</dbReference>
<dbReference type="Gene3D" id="1.10.287.110">
    <property type="entry name" value="DnaJ domain"/>
    <property type="match status" value="1"/>
</dbReference>
<sequence length="214" mass="23938">MDPTETATSAILQRMDLYKLLGVKDRDYCTKEAVKLAYRKRAAALHPDSRHWRARKFWDLRLAKSAHDVLADAKARAHYDRCRGVGQNGRLRSTAAASPTTPREMAAIDVQQMKELLDRMSQQKGAKCMEELDKEREGEERNRQSSEKVLVQRQPSPARTTVPAGFGKASSRKNGVKRLAASAHRNATPHRHGGMDGVRESMADSGRSFAVNNL</sequence>
<organism evidence="3 4">
    <name type="scientific">Hypsibius exemplaris</name>
    <name type="common">Freshwater tardigrade</name>
    <dbReference type="NCBI Taxonomy" id="2072580"/>
    <lineage>
        <taxon>Eukaryota</taxon>
        <taxon>Metazoa</taxon>
        <taxon>Ecdysozoa</taxon>
        <taxon>Tardigrada</taxon>
        <taxon>Eutardigrada</taxon>
        <taxon>Parachela</taxon>
        <taxon>Hypsibioidea</taxon>
        <taxon>Hypsibiidae</taxon>
        <taxon>Hypsibius</taxon>
    </lineage>
</organism>
<accession>A0A1W0WY29</accession>
<name>A0A1W0WY29_HYPEX</name>
<evidence type="ECO:0000313" key="3">
    <source>
        <dbReference type="EMBL" id="OQV20111.1"/>
    </source>
</evidence>
<feature type="compositionally biased region" description="Basic and acidic residues" evidence="1">
    <location>
        <begin position="193"/>
        <end position="202"/>
    </location>
</feature>
<feature type="compositionally biased region" description="Basic and acidic residues" evidence="1">
    <location>
        <begin position="127"/>
        <end position="146"/>
    </location>
</feature>
<dbReference type="Proteomes" id="UP000192578">
    <property type="component" value="Unassembled WGS sequence"/>
</dbReference>
<dbReference type="InterPro" id="IPR001623">
    <property type="entry name" value="DnaJ_domain"/>
</dbReference>
<comment type="caution">
    <text evidence="3">The sequence shown here is derived from an EMBL/GenBank/DDBJ whole genome shotgun (WGS) entry which is preliminary data.</text>
</comment>
<gene>
    <name evidence="3" type="ORF">BV898_05904</name>
</gene>
<proteinExistence type="predicted"/>
<dbReference type="EMBL" id="MTYJ01000033">
    <property type="protein sequence ID" value="OQV20111.1"/>
    <property type="molecule type" value="Genomic_DNA"/>
</dbReference>
<keyword evidence="4" id="KW-1185">Reference proteome</keyword>
<evidence type="ECO:0000256" key="1">
    <source>
        <dbReference type="SAM" id="MobiDB-lite"/>
    </source>
</evidence>
<protein>
    <recommendedName>
        <fullName evidence="2">J domain-containing protein</fullName>
    </recommendedName>
</protein>
<dbReference type="AlphaFoldDB" id="A0A1W0WY29"/>
<reference evidence="4" key="1">
    <citation type="submission" date="2017-01" db="EMBL/GenBank/DDBJ databases">
        <title>Comparative genomics of anhydrobiosis in the tardigrade Hypsibius dujardini.</title>
        <authorList>
            <person name="Yoshida Y."/>
            <person name="Koutsovoulos G."/>
            <person name="Laetsch D."/>
            <person name="Stevens L."/>
            <person name="Kumar S."/>
            <person name="Horikawa D."/>
            <person name="Ishino K."/>
            <person name="Komine S."/>
            <person name="Tomita M."/>
            <person name="Blaxter M."/>
            <person name="Arakawa K."/>
        </authorList>
    </citation>
    <scope>NUCLEOTIDE SEQUENCE [LARGE SCALE GENOMIC DNA]</scope>
    <source>
        <strain evidence="4">Z151</strain>
    </source>
</reference>
<feature type="region of interest" description="Disordered" evidence="1">
    <location>
        <begin position="120"/>
        <end position="214"/>
    </location>
</feature>